<accession>A0A381NQH3</accession>
<evidence type="ECO:0000256" key="1">
    <source>
        <dbReference type="SAM" id="MobiDB-lite"/>
    </source>
</evidence>
<reference evidence="3" key="1">
    <citation type="submission" date="2018-05" db="EMBL/GenBank/DDBJ databases">
        <authorList>
            <person name="Lanie J.A."/>
            <person name="Ng W.-L."/>
            <person name="Kazmierczak K.M."/>
            <person name="Andrzejewski T.M."/>
            <person name="Davidsen T.M."/>
            <person name="Wayne K.J."/>
            <person name="Tettelin H."/>
            <person name="Glass J.I."/>
            <person name="Rusch D."/>
            <person name="Podicherti R."/>
            <person name="Tsui H.-C.T."/>
            <person name="Winkler M.E."/>
        </authorList>
    </citation>
    <scope>NUCLEOTIDE SEQUENCE</scope>
</reference>
<dbReference type="PANTHER" id="PTHR10628">
    <property type="entry name" value="SIALIDASE"/>
    <property type="match status" value="1"/>
</dbReference>
<dbReference type="InterPro" id="IPR036278">
    <property type="entry name" value="Sialidase_sf"/>
</dbReference>
<dbReference type="Gene3D" id="2.120.10.10">
    <property type="match status" value="1"/>
</dbReference>
<dbReference type="InterPro" id="IPR026856">
    <property type="entry name" value="Sialidase_fam"/>
</dbReference>
<proteinExistence type="predicted"/>
<feature type="domain" description="Sialidase" evidence="2">
    <location>
        <begin position="88"/>
        <end position="388"/>
    </location>
</feature>
<sequence>MKKSATQGLLTIVLAVAVLFWLFWIAGAFDGLNGPAQVVFSTDVFVGGAEGPNGTPNYRIPGMILTGDGVLLAFVEGRRGPGDPGSPGHIDLAMKRSEDGGRTWSPLTIIDSDPEMDFANPTPLFDFVTETAFIVYDQFPDNCGSNEDCVGPGNSPDPQDRNQVVWYRTSMDNGLTWSDRSVIPKPLRGSDGKYLRTGTVGPGSGIQLRRQSDTLRNGRLVLPGRRAGAETRDGPRVSVEPFVYYSDDHGETWKTGAATNGPSANESEVVELTSGDLLLDARQSEGTSRRRHLSRDGGLTWGPDVIGDAVITTVDASLVRYSAVQDGDARDRLLFSGPVGDPPGSGLGRQNLAVWISYDEGKTFTPPKVVGEGYGAYSVLQRLKDGTVALLYEATPNTVIRLLVLDLSYIEGGGDP</sequence>
<dbReference type="SUPFAM" id="SSF50939">
    <property type="entry name" value="Sialidases"/>
    <property type="match status" value="1"/>
</dbReference>
<gene>
    <name evidence="3" type="ORF">METZ01_LOCUS9413</name>
</gene>
<evidence type="ECO:0000259" key="2">
    <source>
        <dbReference type="Pfam" id="PF13088"/>
    </source>
</evidence>
<dbReference type="GO" id="GO:0004308">
    <property type="term" value="F:exo-alpha-sialidase activity"/>
    <property type="evidence" value="ECO:0007669"/>
    <property type="project" value="InterPro"/>
</dbReference>
<dbReference type="GO" id="GO:0009313">
    <property type="term" value="P:oligosaccharide catabolic process"/>
    <property type="evidence" value="ECO:0007669"/>
    <property type="project" value="TreeGrafter"/>
</dbReference>
<dbReference type="EMBL" id="UINC01000510">
    <property type="protein sequence ID" value="SUZ56559.1"/>
    <property type="molecule type" value="Genomic_DNA"/>
</dbReference>
<dbReference type="GO" id="GO:0005737">
    <property type="term" value="C:cytoplasm"/>
    <property type="evidence" value="ECO:0007669"/>
    <property type="project" value="TreeGrafter"/>
</dbReference>
<organism evidence="3">
    <name type="scientific">marine metagenome</name>
    <dbReference type="NCBI Taxonomy" id="408172"/>
    <lineage>
        <taxon>unclassified sequences</taxon>
        <taxon>metagenomes</taxon>
        <taxon>ecological metagenomes</taxon>
    </lineage>
</organism>
<dbReference type="PANTHER" id="PTHR10628:SF30">
    <property type="entry name" value="EXO-ALPHA-SIALIDASE"/>
    <property type="match status" value="1"/>
</dbReference>
<dbReference type="AlphaFoldDB" id="A0A381NQH3"/>
<dbReference type="GO" id="GO:0006689">
    <property type="term" value="P:ganglioside catabolic process"/>
    <property type="evidence" value="ECO:0007669"/>
    <property type="project" value="TreeGrafter"/>
</dbReference>
<dbReference type="InterPro" id="IPR011040">
    <property type="entry name" value="Sialidase"/>
</dbReference>
<protein>
    <recommendedName>
        <fullName evidence="2">Sialidase domain-containing protein</fullName>
    </recommendedName>
</protein>
<dbReference type="CDD" id="cd15482">
    <property type="entry name" value="Sialidase_non-viral"/>
    <property type="match status" value="1"/>
</dbReference>
<dbReference type="GO" id="GO:0016020">
    <property type="term" value="C:membrane"/>
    <property type="evidence" value="ECO:0007669"/>
    <property type="project" value="TreeGrafter"/>
</dbReference>
<dbReference type="Pfam" id="PF13088">
    <property type="entry name" value="BNR_2"/>
    <property type="match status" value="1"/>
</dbReference>
<name>A0A381NQH3_9ZZZZ</name>
<feature type="region of interest" description="Disordered" evidence="1">
    <location>
        <begin position="188"/>
        <end position="215"/>
    </location>
</feature>
<evidence type="ECO:0000313" key="3">
    <source>
        <dbReference type="EMBL" id="SUZ56559.1"/>
    </source>
</evidence>